<comment type="caution">
    <text evidence="1">The sequence shown here is derived from an EMBL/GenBank/DDBJ whole genome shotgun (WGS) entry which is preliminary data.</text>
</comment>
<evidence type="ECO:0000313" key="1">
    <source>
        <dbReference type="EMBL" id="KAG8662532.1"/>
    </source>
</evidence>
<proteinExistence type="predicted"/>
<protein>
    <submittedName>
        <fullName evidence="1">Uncharacterized protein</fullName>
    </submittedName>
</protein>
<reference evidence="2" key="1">
    <citation type="journal article" date="2016" name="Nat. Biotechnol.">
        <title>Sequencing wild and cultivated cassava and related species reveals extensive interspecific hybridization and genetic diversity.</title>
        <authorList>
            <person name="Bredeson J.V."/>
            <person name="Lyons J.B."/>
            <person name="Prochnik S.E."/>
            <person name="Wu G.A."/>
            <person name="Ha C.M."/>
            <person name="Edsinger-Gonzales E."/>
            <person name="Grimwood J."/>
            <person name="Schmutz J."/>
            <person name="Rabbi I.Y."/>
            <person name="Egesi C."/>
            <person name="Nauluvula P."/>
            <person name="Lebot V."/>
            <person name="Ndunguru J."/>
            <person name="Mkamilo G."/>
            <person name="Bart R.S."/>
            <person name="Setter T.L."/>
            <person name="Gleadow R.M."/>
            <person name="Kulakow P."/>
            <person name="Ferguson M.E."/>
            <person name="Rounsley S."/>
            <person name="Rokhsar D.S."/>
        </authorList>
    </citation>
    <scope>NUCLEOTIDE SEQUENCE [LARGE SCALE GENOMIC DNA]</scope>
    <source>
        <strain evidence="2">cv. AM560-2</strain>
    </source>
</reference>
<dbReference type="EMBL" id="CM004387">
    <property type="protein sequence ID" value="KAG8662532.1"/>
    <property type="molecule type" value="Genomic_DNA"/>
</dbReference>
<accession>A0ACB7IC95</accession>
<name>A0ACB7IC95_MANES</name>
<sequence>MLREEEPPFSVAFLAISASSLTLLLLSSLSSPSFIKSSTALLTSSLFTNTPFCPSSTPLSGTSTPTLTPIFSTCTANFSLENWSAKSGHVISGTPLLIASSVEFQPQCVRKPPTAGCDSIITCGAQPHITRPLPLVLSSNPVSEIHFSISFDLSPPLTTQINGRLDASKPKPSSISCEVGIFGRLPRQA</sequence>
<organism evidence="1 2">
    <name type="scientific">Manihot esculenta</name>
    <name type="common">Cassava</name>
    <name type="synonym">Jatropha manihot</name>
    <dbReference type="NCBI Taxonomy" id="3983"/>
    <lineage>
        <taxon>Eukaryota</taxon>
        <taxon>Viridiplantae</taxon>
        <taxon>Streptophyta</taxon>
        <taxon>Embryophyta</taxon>
        <taxon>Tracheophyta</taxon>
        <taxon>Spermatophyta</taxon>
        <taxon>Magnoliopsida</taxon>
        <taxon>eudicotyledons</taxon>
        <taxon>Gunneridae</taxon>
        <taxon>Pentapetalae</taxon>
        <taxon>rosids</taxon>
        <taxon>fabids</taxon>
        <taxon>Malpighiales</taxon>
        <taxon>Euphorbiaceae</taxon>
        <taxon>Crotonoideae</taxon>
        <taxon>Manihoteae</taxon>
        <taxon>Manihot</taxon>
    </lineage>
</organism>
<gene>
    <name evidence="1" type="ORF">MANES_01G120601v8</name>
</gene>
<dbReference type="Proteomes" id="UP000091857">
    <property type="component" value="Chromosome 1"/>
</dbReference>
<keyword evidence="2" id="KW-1185">Reference proteome</keyword>
<evidence type="ECO:0000313" key="2">
    <source>
        <dbReference type="Proteomes" id="UP000091857"/>
    </source>
</evidence>